<dbReference type="PIRSF" id="PIRSF038471">
    <property type="entry name" value="MreC"/>
    <property type="match status" value="1"/>
</dbReference>
<dbReference type="EMBL" id="DRQG01000151">
    <property type="protein sequence ID" value="HGY57269.1"/>
    <property type="molecule type" value="Genomic_DNA"/>
</dbReference>
<protein>
    <recommendedName>
        <fullName evidence="2">Cell shape-determining protein MreC</fullName>
    </recommendedName>
    <alternativeName>
        <fullName evidence="4">Cell shape protein MreC</fullName>
    </alternativeName>
</protein>
<dbReference type="AlphaFoldDB" id="A0A7V4U3X4"/>
<dbReference type="InterPro" id="IPR042177">
    <property type="entry name" value="Cell/Rod_1"/>
</dbReference>
<gene>
    <name evidence="6" type="primary">mreC</name>
    <name evidence="6" type="ORF">ENK44_16295</name>
</gene>
<organism evidence="6">
    <name type="scientific">Caldithrix abyssi</name>
    <dbReference type="NCBI Taxonomy" id="187145"/>
    <lineage>
        <taxon>Bacteria</taxon>
        <taxon>Pseudomonadati</taxon>
        <taxon>Calditrichota</taxon>
        <taxon>Calditrichia</taxon>
        <taxon>Calditrichales</taxon>
        <taxon>Calditrichaceae</taxon>
        <taxon>Caldithrix</taxon>
    </lineage>
</organism>
<dbReference type="Proteomes" id="UP000885779">
    <property type="component" value="Unassembled WGS sequence"/>
</dbReference>
<comment type="similarity">
    <text evidence="1">Belongs to the MreC family.</text>
</comment>
<proteinExistence type="inferred from homology"/>
<dbReference type="Pfam" id="PF04085">
    <property type="entry name" value="MreC"/>
    <property type="match status" value="1"/>
</dbReference>
<dbReference type="InterPro" id="IPR007221">
    <property type="entry name" value="MreC"/>
</dbReference>
<accession>A0A7V4U3X4</accession>
<evidence type="ECO:0000256" key="2">
    <source>
        <dbReference type="ARBA" id="ARBA00013855"/>
    </source>
</evidence>
<evidence type="ECO:0000256" key="3">
    <source>
        <dbReference type="ARBA" id="ARBA00022960"/>
    </source>
</evidence>
<comment type="caution">
    <text evidence="6">The sequence shown here is derived from an EMBL/GenBank/DDBJ whole genome shotgun (WGS) entry which is preliminary data.</text>
</comment>
<feature type="domain" description="Rod shape-determining protein MreC beta-barrel core" evidence="5">
    <location>
        <begin position="86"/>
        <end position="232"/>
    </location>
</feature>
<dbReference type="GO" id="GO:0005886">
    <property type="term" value="C:plasma membrane"/>
    <property type="evidence" value="ECO:0007669"/>
    <property type="project" value="TreeGrafter"/>
</dbReference>
<reference evidence="6" key="1">
    <citation type="journal article" date="2020" name="mSystems">
        <title>Genome- and Community-Level Interaction Insights into Carbon Utilization and Element Cycling Functions of Hydrothermarchaeota in Hydrothermal Sediment.</title>
        <authorList>
            <person name="Zhou Z."/>
            <person name="Liu Y."/>
            <person name="Xu W."/>
            <person name="Pan J."/>
            <person name="Luo Z.H."/>
            <person name="Li M."/>
        </authorList>
    </citation>
    <scope>NUCLEOTIDE SEQUENCE [LARGE SCALE GENOMIC DNA]</scope>
    <source>
        <strain evidence="6">HyVt-577</strain>
    </source>
</reference>
<evidence type="ECO:0000256" key="4">
    <source>
        <dbReference type="ARBA" id="ARBA00032089"/>
    </source>
</evidence>
<dbReference type="PANTHER" id="PTHR34138:SF1">
    <property type="entry name" value="CELL SHAPE-DETERMINING PROTEIN MREC"/>
    <property type="match status" value="1"/>
</dbReference>
<dbReference type="GO" id="GO:0008360">
    <property type="term" value="P:regulation of cell shape"/>
    <property type="evidence" value="ECO:0007669"/>
    <property type="project" value="UniProtKB-KW"/>
</dbReference>
<evidence type="ECO:0000259" key="5">
    <source>
        <dbReference type="Pfam" id="PF04085"/>
    </source>
</evidence>
<dbReference type="PANTHER" id="PTHR34138">
    <property type="entry name" value="CELL SHAPE-DETERMINING PROTEIN MREC"/>
    <property type="match status" value="1"/>
</dbReference>
<dbReference type="InterPro" id="IPR055342">
    <property type="entry name" value="MreC_beta-barrel_core"/>
</dbReference>
<evidence type="ECO:0000256" key="1">
    <source>
        <dbReference type="ARBA" id="ARBA00009369"/>
    </source>
</evidence>
<keyword evidence="3" id="KW-0133">Cell shape</keyword>
<dbReference type="Gene3D" id="2.40.10.350">
    <property type="entry name" value="Rod shape-determining protein MreC, domain 2"/>
    <property type="match status" value="1"/>
</dbReference>
<sequence length="241" mass="27285">MTSSDNRIVEGLRSTTVYAFGLIQSQFDSFDEYFSLRDKNRYLQAENTRLSYENSQLQNALLENIRLRKLLQFKYETGYEFIPAKVVGNSPQDFVTGYLLSTEDYQRVRKNAAVMTADGLVGKIVKKSGKYLICQNLLDPGSRVSVRIQRNRELGIISWGGGNTFRLNNIPNTVEVLKGDVLFTSGMSQIFPPNIKVGVVLSIKRNSSRLFQDIVVHPAVNFNILEEVFILQARKQDESGS</sequence>
<name>A0A7V4U3X4_CALAY</name>
<dbReference type="Gene3D" id="2.40.10.340">
    <property type="entry name" value="Rod shape-determining protein MreC, domain 1"/>
    <property type="match status" value="1"/>
</dbReference>
<evidence type="ECO:0000313" key="6">
    <source>
        <dbReference type="EMBL" id="HGY57269.1"/>
    </source>
</evidence>
<dbReference type="InterPro" id="IPR042175">
    <property type="entry name" value="Cell/Rod_MreC_2"/>
</dbReference>
<dbReference type="NCBIfam" id="TIGR00219">
    <property type="entry name" value="mreC"/>
    <property type="match status" value="1"/>
</dbReference>